<keyword evidence="1" id="KW-0808">Transferase</keyword>
<name>A0A8H9YU71_9PSED</name>
<protein>
    <submittedName>
        <fullName evidence="1">Glycosyltransferase</fullName>
    </submittedName>
</protein>
<evidence type="ECO:0000313" key="1">
    <source>
        <dbReference type="EMBL" id="MBC3294756.1"/>
    </source>
</evidence>
<dbReference type="GO" id="GO:0016740">
    <property type="term" value="F:transferase activity"/>
    <property type="evidence" value="ECO:0007669"/>
    <property type="project" value="UniProtKB-KW"/>
</dbReference>
<dbReference type="EMBL" id="JABWQF010000016">
    <property type="protein sequence ID" value="MBC3294756.1"/>
    <property type="molecule type" value="Genomic_DNA"/>
</dbReference>
<proteinExistence type="predicted"/>
<gene>
    <name evidence="1" type="ORF">HU722_24855</name>
</gene>
<dbReference type="AlphaFoldDB" id="A0A8H9YU71"/>
<sequence>MRVLLVGEFSGVHLNLMEQLNLEGIHCDLLSDGDGWKGFDSTITIPKRRPIKGLWKLFFPVLDFFGIAGFLSYLNNRKLIDKIENYNVIQFINPQAIKSFGALGNLFLFSKLSKKTSKTFLCALGGDLCVEKFYLSGKLKYTPWTNFSIKRIMYYYQNISFFFPAHVVLHYYVTTKVKAIIPGLYEYKRAYENHRKCEAIIGLPINSDDYLSSLSKCNDRVKIFYSKKPHMGDYYKKGYNYFDEALNILDNQNIDYELVTANGIPFAEYKTLLADCDILLDQTLSYDRGMSGVIAMANGMITFSGNEPETENFYGRTIPCINAEPNALALANKMIHIINNKKDYDSLRIASREYIKTFHSSKVIYQKYIEVWTKE</sequence>
<reference evidence="1" key="1">
    <citation type="journal article" date="2020" name="Microorganisms">
        <title>Reliable Identification of Environmental Pseudomonas Isolates Using the rpoD Gene.</title>
        <authorList>
            <consortium name="The Broad Institute Genome Sequencing Platform"/>
            <person name="Girard L."/>
            <person name="Lood C."/>
            <person name="Rokni-Zadeh H."/>
            <person name="van Noort V."/>
            <person name="Lavigne R."/>
            <person name="De Mot R."/>
        </authorList>
    </citation>
    <scope>NUCLEOTIDE SEQUENCE [LARGE SCALE GENOMIC DNA]</scope>
    <source>
        <strain evidence="1">SWRI145</strain>
    </source>
</reference>
<organism evidence="1">
    <name type="scientific">Pseudomonas tritici</name>
    <dbReference type="NCBI Taxonomy" id="2745518"/>
    <lineage>
        <taxon>Bacteria</taxon>
        <taxon>Pseudomonadati</taxon>
        <taxon>Pseudomonadota</taxon>
        <taxon>Gammaproteobacteria</taxon>
        <taxon>Pseudomonadales</taxon>
        <taxon>Pseudomonadaceae</taxon>
        <taxon>Pseudomonas</taxon>
    </lineage>
</organism>
<dbReference type="SUPFAM" id="SSF53756">
    <property type="entry name" value="UDP-Glycosyltransferase/glycogen phosphorylase"/>
    <property type="match status" value="1"/>
</dbReference>
<accession>A0A8H9YU71</accession>
<comment type="caution">
    <text evidence="1">The sequence shown here is derived from an EMBL/GenBank/DDBJ whole genome shotgun (WGS) entry which is preliminary data.</text>
</comment>
<dbReference type="Gene3D" id="3.40.50.2000">
    <property type="entry name" value="Glycogen Phosphorylase B"/>
    <property type="match status" value="1"/>
</dbReference>